<dbReference type="STRING" id="669874.A0A1E4TRP5"/>
<evidence type="ECO:0000256" key="4">
    <source>
        <dbReference type="ARBA" id="ARBA00023136"/>
    </source>
</evidence>
<reference evidence="8" key="1">
    <citation type="submission" date="2016-05" db="EMBL/GenBank/DDBJ databases">
        <title>Comparative genomics of biotechnologically important yeasts.</title>
        <authorList>
            <consortium name="DOE Joint Genome Institute"/>
            <person name="Riley R."/>
            <person name="Haridas S."/>
            <person name="Wolfe K.H."/>
            <person name="Lopes M.R."/>
            <person name="Hittinger C.T."/>
            <person name="Goker M."/>
            <person name="Salamov A."/>
            <person name="Wisecaver J."/>
            <person name="Long T.M."/>
            <person name="Aerts A.L."/>
            <person name="Barry K."/>
            <person name="Choi C."/>
            <person name="Clum A."/>
            <person name="Coughlan A.Y."/>
            <person name="Deshpande S."/>
            <person name="Douglass A.P."/>
            <person name="Hanson S.J."/>
            <person name="Klenk H.-P."/>
            <person name="Labutti K."/>
            <person name="Lapidus A."/>
            <person name="Lindquist E."/>
            <person name="Lipzen A."/>
            <person name="Meier-Kolthoff J.P."/>
            <person name="Ohm R.A."/>
            <person name="Otillar R.P."/>
            <person name="Pangilinan J."/>
            <person name="Peng Y."/>
            <person name="Rokas A."/>
            <person name="Rosa C.A."/>
            <person name="Scheuner C."/>
            <person name="Sibirny A.A."/>
            <person name="Slot J.C."/>
            <person name="Stielow J.B."/>
            <person name="Sun H."/>
            <person name="Kurtzman C.P."/>
            <person name="Blackwell M."/>
            <person name="Grigoriev I.V."/>
            <person name="Jeffries T.W."/>
        </authorList>
    </citation>
    <scope>NUCLEOTIDE SEQUENCE [LARGE SCALE GENOMIC DNA]</scope>
    <source>
        <strain evidence="8">NRRL Y-2460</strain>
    </source>
</reference>
<feature type="transmembrane region" description="Helical" evidence="6">
    <location>
        <begin position="418"/>
        <end position="437"/>
    </location>
</feature>
<dbReference type="EMBL" id="KV454016">
    <property type="protein sequence ID" value="ODV94407.1"/>
    <property type="molecule type" value="Genomic_DNA"/>
</dbReference>
<feature type="transmembrane region" description="Helical" evidence="6">
    <location>
        <begin position="387"/>
        <end position="406"/>
    </location>
</feature>
<evidence type="ECO:0000256" key="6">
    <source>
        <dbReference type="SAM" id="Phobius"/>
    </source>
</evidence>
<comment type="subcellular location">
    <subcellularLocation>
        <location evidence="1">Membrane</location>
        <topology evidence="1">Multi-pass membrane protein</topology>
    </subcellularLocation>
</comment>
<keyword evidence="8" id="KW-1185">Reference proteome</keyword>
<feature type="transmembrane region" description="Helical" evidence="6">
    <location>
        <begin position="362"/>
        <end position="381"/>
    </location>
</feature>
<evidence type="ECO:0000256" key="2">
    <source>
        <dbReference type="ARBA" id="ARBA00022692"/>
    </source>
</evidence>
<dbReference type="PANTHER" id="PTHR21576:SF158">
    <property type="entry name" value="RIBOSOMAL RNA-PROCESSING PROTEIN 12-LIKE CONSERVED DOMAIN-CONTAINING PROTEIN"/>
    <property type="match status" value="1"/>
</dbReference>
<evidence type="ECO:0000256" key="1">
    <source>
        <dbReference type="ARBA" id="ARBA00004141"/>
    </source>
</evidence>
<feature type="transmembrane region" description="Helical" evidence="6">
    <location>
        <begin position="511"/>
        <end position="533"/>
    </location>
</feature>
<organism evidence="7 8">
    <name type="scientific">Pachysolen tannophilus NRRL Y-2460</name>
    <dbReference type="NCBI Taxonomy" id="669874"/>
    <lineage>
        <taxon>Eukaryota</taxon>
        <taxon>Fungi</taxon>
        <taxon>Dikarya</taxon>
        <taxon>Ascomycota</taxon>
        <taxon>Saccharomycotina</taxon>
        <taxon>Pichiomycetes</taxon>
        <taxon>Pachysolenaceae</taxon>
        <taxon>Pachysolen</taxon>
    </lineage>
</organism>
<feature type="compositionally biased region" description="Low complexity" evidence="5">
    <location>
        <begin position="232"/>
        <end position="249"/>
    </location>
</feature>
<protein>
    <recommendedName>
        <fullName evidence="9">Nodulin-like domain-containing protein</fullName>
    </recommendedName>
</protein>
<feature type="transmembrane region" description="Helical" evidence="6">
    <location>
        <begin position="136"/>
        <end position="156"/>
    </location>
</feature>
<keyword evidence="4 6" id="KW-0472">Membrane</keyword>
<dbReference type="GO" id="GO:0022857">
    <property type="term" value="F:transmembrane transporter activity"/>
    <property type="evidence" value="ECO:0007669"/>
    <property type="project" value="InterPro"/>
</dbReference>
<feature type="transmembrane region" description="Helical" evidence="6">
    <location>
        <begin position="9"/>
        <end position="28"/>
    </location>
</feature>
<evidence type="ECO:0000313" key="7">
    <source>
        <dbReference type="EMBL" id="ODV94407.1"/>
    </source>
</evidence>
<dbReference type="InterPro" id="IPR011701">
    <property type="entry name" value="MFS"/>
</dbReference>
<dbReference type="GO" id="GO:0000329">
    <property type="term" value="C:fungal-type vacuole membrane"/>
    <property type="evidence" value="ECO:0007669"/>
    <property type="project" value="TreeGrafter"/>
</dbReference>
<gene>
    <name evidence="7" type="ORF">PACTADRAFT_81983</name>
</gene>
<dbReference type="Proteomes" id="UP000094236">
    <property type="component" value="Unassembled WGS sequence"/>
</dbReference>
<dbReference type="Gene3D" id="1.20.1250.20">
    <property type="entry name" value="MFS general substrate transporter like domains"/>
    <property type="match status" value="1"/>
</dbReference>
<dbReference type="Pfam" id="PF07690">
    <property type="entry name" value="MFS_1"/>
    <property type="match status" value="1"/>
</dbReference>
<feature type="region of interest" description="Disordered" evidence="5">
    <location>
        <begin position="586"/>
        <end position="610"/>
    </location>
</feature>
<dbReference type="SUPFAM" id="SSF103473">
    <property type="entry name" value="MFS general substrate transporter"/>
    <property type="match status" value="1"/>
</dbReference>
<feature type="transmembrane region" description="Helical" evidence="6">
    <location>
        <begin position="48"/>
        <end position="68"/>
    </location>
</feature>
<name>A0A1E4TRP5_PACTA</name>
<feature type="transmembrane region" description="Helical" evidence="6">
    <location>
        <begin position="276"/>
        <end position="295"/>
    </location>
</feature>
<feature type="transmembrane region" description="Helical" evidence="6">
    <location>
        <begin position="477"/>
        <end position="499"/>
    </location>
</feature>
<feature type="transmembrane region" description="Helical" evidence="6">
    <location>
        <begin position="73"/>
        <end position="91"/>
    </location>
</feature>
<evidence type="ECO:0008006" key="9">
    <source>
        <dbReference type="Google" id="ProtNLM"/>
    </source>
</evidence>
<feature type="transmembrane region" description="Helical" evidence="6">
    <location>
        <begin position="168"/>
        <end position="189"/>
    </location>
</feature>
<dbReference type="OrthoDB" id="410267at2759"/>
<evidence type="ECO:0000313" key="8">
    <source>
        <dbReference type="Proteomes" id="UP000094236"/>
    </source>
</evidence>
<dbReference type="PANTHER" id="PTHR21576">
    <property type="entry name" value="UNCHARACTERIZED NODULIN-LIKE PROTEIN"/>
    <property type="match status" value="1"/>
</dbReference>
<keyword evidence="2 6" id="KW-0812">Transmembrane</keyword>
<accession>A0A1E4TRP5</accession>
<feature type="transmembrane region" description="Helical" evidence="6">
    <location>
        <begin position="103"/>
        <end position="124"/>
    </location>
</feature>
<sequence>MNHLLAKQIVILSSSSFISLICGTLYLYSAYSPQLALRLHYTTSDSSRIIMCGSLISMITGPMIGIVIDRYGYFAPLVIGDISIIVGYYGLQYQYDNSFPNVVVSSFCLGLIGLASTAICSCAIKKCAVNFPKIRGIATSLPISMYGLSASFYSLIGSNFYPGDTSGFLQFLYISCFVIFILCAPALFLTDIDHLSHHSFERSSAKLDSPIKSSSRNFIESIELENIRSRTPNRPGSSESSPSRRNNSASRYVNIPDTLKENPEFSAKDLFKSLDFWLMTCILGIFSGIGQMYIYSVGYIVKALLGDSNYILSFSDLTQYDISLQKNQQLQVGIISISNYVGRILAGILGDVLTNNFNKSKSWLAFLSSISFSIAQFFLLYNKDLERLWTMSLLTGFFYGFNYSLFPTLVGDKFGMKYFSFNYGMVNLSPIVVGFYLTNKFGAVYDSNTEEVKVPNSNSILEVCELGIGCYNSIFKITLFLALIGFCMVGFLNFWPLILQRNRHIKLHPNNLILFSSNGNVLCIALPVFFFFYPFNYQPQTEEVSMSKSNYATGSSWSHSKFNKKQQQDQQEGSSQYVFEKNSINSNNKDHEKFNDSTVRSNKSSKFHSLGRKSMTKLSLTGADAESDPLLADKSLANKRKQKFLQQSKEYHRKSKLDFGLVSRGEDSRLQENESLRKLYFAKIQKSFIQYCYENKDKEFLRLEFERLSLNEKNEESPAVQISTSQQREENEKITLDSILLSLRKLRESLLKQKPGSFGKEVFLYSIRISTKIGNYETYLPSINYLLKNSNILSSHELEEIASYLILHVSHFNNDNLKAFNLYYNYIPKKYKILEILKSWCNNDFLTWKKLWDKELFNLNNYRIMKFGEDKILSYYLYCIGKSYFVFSKKDLERITGHDWVYLQKKFILNWKYDKDSSPDTIQVRERVKR</sequence>
<evidence type="ECO:0000256" key="5">
    <source>
        <dbReference type="SAM" id="MobiDB-lite"/>
    </source>
</evidence>
<proteinExistence type="predicted"/>
<keyword evidence="3 6" id="KW-1133">Transmembrane helix</keyword>
<dbReference type="AlphaFoldDB" id="A0A1E4TRP5"/>
<feature type="region of interest" description="Disordered" evidence="5">
    <location>
        <begin position="229"/>
        <end position="249"/>
    </location>
</feature>
<evidence type="ECO:0000256" key="3">
    <source>
        <dbReference type="ARBA" id="ARBA00022989"/>
    </source>
</evidence>
<dbReference type="InterPro" id="IPR036259">
    <property type="entry name" value="MFS_trans_sf"/>
</dbReference>
<feature type="transmembrane region" description="Helical" evidence="6">
    <location>
        <begin position="330"/>
        <end position="350"/>
    </location>
</feature>